<protein>
    <recommendedName>
        <fullName evidence="1">DUF6471 domain-containing protein</fullName>
    </recommendedName>
</protein>
<comment type="caution">
    <text evidence="2">The sequence shown here is derived from an EMBL/GenBank/DDBJ whole genome shotgun (WGS) entry which is preliminary data.</text>
</comment>
<dbReference type="RefSeq" id="WP_221598886.1">
    <property type="nucleotide sequence ID" value="NZ_JAIGNQ010000004.1"/>
</dbReference>
<reference evidence="2 3" key="1">
    <citation type="submission" date="2021-08" db="EMBL/GenBank/DDBJ databases">
        <title>Comparative Genomics Analysis of the Genus Qipengyuania Reveals Extensive Genetic Diversity and Metabolic Versatility, Including the Description of Fifteen Novel Species.</title>
        <authorList>
            <person name="Liu Y."/>
        </authorList>
    </citation>
    <scope>NUCLEOTIDE SEQUENCE [LARGE SCALE GENOMIC DNA]</scope>
    <source>
        <strain evidence="2 3">GH25</strain>
    </source>
</reference>
<evidence type="ECO:0000259" key="1">
    <source>
        <dbReference type="Pfam" id="PF20075"/>
    </source>
</evidence>
<proteinExistence type="predicted"/>
<evidence type="ECO:0000313" key="3">
    <source>
        <dbReference type="Proteomes" id="UP000776651"/>
    </source>
</evidence>
<keyword evidence="3" id="KW-1185">Reference proteome</keyword>
<gene>
    <name evidence="2" type="ORF">K3177_15020</name>
</gene>
<feature type="domain" description="DUF6471" evidence="1">
    <location>
        <begin position="36"/>
        <end position="88"/>
    </location>
</feature>
<evidence type="ECO:0000313" key="2">
    <source>
        <dbReference type="EMBL" id="MBX7489818.1"/>
    </source>
</evidence>
<dbReference type="Proteomes" id="UP000776651">
    <property type="component" value="Unassembled WGS sequence"/>
</dbReference>
<dbReference type="EMBL" id="JAIGNQ010000004">
    <property type="protein sequence ID" value="MBX7489818.1"/>
    <property type="molecule type" value="Genomic_DNA"/>
</dbReference>
<accession>A0ABS7JK91</accession>
<organism evidence="2 3">
    <name type="scientific">Qipengyuania pacifica</name>
    <dbReference type="NCBI Taxonomy" id="2860199"/>
    <lineage>
        <taxon>Bacteria</taxon>
        <taxon>Pseudomonadati</taxon>
        <taxon>Pseudomonadota</taxon>
        <taxon>Alphaproteobacteria</taxon>
        <taxon>Sphingomonadales</taxon>
        <taxon>Erythrobacteraceae</taxon>
        <taxon>Qipengyuania</taxon>
    </lineage>
</organism>
<dbReference type="Pfam" id="PF20075">
    <property type="entry name" value="DUF6471"/>
    <property type="match status" value="1"/>
</dbReference>
<name>A0ABS7JK91_9SPHN</name>
<dbReference type="InterPro" id="IPR045526">
    <property type="entry name" value="DUF6471"/>
</dbReference>
<sequence>MDHMNASVRMLVPDIELVEIYSESQKRQMTVKEKEWEDRVEGLLKAGLKRRNVIYAELVEKLMDIGMMDSEPNIRNKISRGKLTAVLLV</sequence>